<feature type="non-terminal residue" evidence="1">
    <location>
        <position position="175"/>
    </location>
</feature>
<accession>A0ACA9TKS3</accession>
<reference evidence="1" key="1">
    <citation type="submission" date="2020-04" db="EMBL/GenBank/DDBJ databases">
        <authorList>
            <person name="Broberg M."/>
        </authorList>
    </citation>
    <scope>NUCLEOTIDE SEQUENCE</scope>
</reference>
<proteinExistence type="predicted"/>
<keyword evidence="2" id="KW-1185">Reference proteome</keyword>
<protein>
    <submittedName>
        <fullName evidence="1">Uncharacterized protein</fullName>
    </submittedName>
</protein>
<comment type="caution">
    <text evidence="1">The sequence shown here is derived from an EMBL/GenBank/DDBJ whole genome shotgun (WGS) entry which is preliminary data.</text>
</comment>
<evidence type="ECO:0000313" key="1">
    <source>
        <dbReference type="EMBL" id="CAG9941443.1"/>
    </source>
</evidence>
<reference evidence="1" key="2">
    <citation type="submission" date="2021-10" db="EMBL/GenBank/DDBJ databases">
        <authorList>
            <person name="Piombo E."/>
        </authorList>
    </citation>
    <scope>NUCLEOTIDE SEQUENCE</scope>
</reference>
<evidence type="ECO:0000313" key="2">
    <source>
        <dbReference type="Proteomes" id="UP000836387"/>
    </source>
</evidence>
<name>A0ACA9TKS3_BIOOC</name>
<dbReference type="Proteomes" id="UP000836387">
    <property type="component" value="Unassembled WGS sequence"/>
</dbReference>
<gene>
    <name evidence="1" type="ORF">CRV2_00002872</name>
</gene>
<dbReference type="EMBL" id="CADEHS020000005">
    <property type="protein sequence ID" value="CAG9941443.1"/>
    <property type="molecule type" value="Genomic_DNA"/>
</dbReference>
<sequence length="175" mass="18715">MVRDGVTDKVESDLASITVVMDQINRQVDEGECHAVIASGFSREQISEMLRHPLGEFTLSDDGRSKNGIRGRDTRGNHQTIQPVKGGDHPPNEQAHNEPAEGHDGDEEVDDGSPVTLHVELGQFHTDGKALDDQNDTGKLDGDDVGGPPVIGVDEVGGMRTEYDSAQGGDSGFTN</sequence>
<organism evidence="1 2">
    <name type="scientific">Clonostachys rosea f. rosea IK726</name>
    <dbReference type="NCBI Taxonomy" id="1349383"/>
    <lineage>
        <taxon>Eukaryota</taxon>
        <taxon>Fungi</taxon>
        <taxon>Dikarya</taxon>
        <taxon>Ascomycota</taxon>
        <taxon>Pezizomycotina</taxon>
        <taxon>Sordariomycetes</taxon>
        <taxon>Hypocreomycetidae</taxon>
        <taxon>Hypocreales</taxon>
        <taxon>Bionectriaceae</taxon>
        <taxon>Clonostachys</taxon>
    </lineage>
</organism>